<name>A0A372JSC4_9ACTN</name>
<comment type="caution">
    <text evidence="1">The sequence shown here is derived from an EMBL/GenBank/DDBJ whole genome shotgun (WGS) entry which is preliminary data.</text>
</comment>
<dbReference type="EMBL" id="QURH01000079">
    <property type="protein sequence ID" value="RFU42935.1"/>
    <property type="molecule type" value="Genomic_DNA"/>
</dbReference>
<gene>
    <name evidence="1" type="ORF">DZF91_03855</name>
</gene>
<dbReference type="Proteomes" id="UP000261811">
    <property type="component" value="Unassembled WGS sequence"/>
</dbReference>
<evidence type="ECO:0000313" key="2">
    <source>
        <dbReference type="Proteomes" id="UP000261811"/>
    </source>
</evidence>
<dbReference type="AlphaFoldDB" id="A0A372JSC4"/>
<organism evidence="1 2">
    <name type="scientific">Actinomadura logoneensis</name>
    <dbReference type="NCBI Taxonomy" id="2293572"/>
    <lineage>
        <taxon>Bacteria</taxon>
        <taxon>Bacillati</taxon>
        <taxon>Actinomycetota</taxon>
        <taxon>Actinomycetes</taxon>
        <taxon>Streptosporangiales</taxon>
        <taxon>Thermomonosporaceae</taxon>
        <taxon>Actinomadura</taxon>
    </lineage>
</organism>
<protein>
    <submittedName>
        <fullName evidence="1">Uncharacterized protein</fullName>
    </submittedName>
</protein>
<evidence type="ECO:0000313" key="1">
    <source>
        <dbReference type="EMBL" id="RFU42935.1"/>
    </source>
</evidence>
<reference evidence="1 2" key="1">
    <citation type="submission" date="2018-08" db="EMBL/GenBank/DDBJ databases">
        <title>Actinomadura jelena sp. nov., a novel Actinomycete isolated from soil in Chad.</title>
        <authorList>
            <person name="Shi L."/>
        </authorList>
    </citation>
    <scope>NUCLEOTIDE SEQUENCE [LARGE SCALE GENOMIC DNA]</scope>
    <source>
        <strain evidence="1 2">NEAU-G17</strain>
    </source>
</reference>
<keyword evidence="2" id="KW-1185">Reference proteome</keyword>
<sequence length="338" mass="36087">MLLVAIIVVVVVVVVVSNSGEKPADRLAKAADAVAAARVLSYKGTIGSTSDSLNGEVKVTKGGRAYGPVTWSGNNVTFLSADDKLFVKAPKSYWSGKFTSTVNSGMLKDGDQWGALGSSELSVDFKDNLTPTAVADQMRKYSKYRLTTTKTVAQGKKAIKITAIGTSFYLTADGDPQLLRYESSYPTVNADVTALSGGTAAPVISDMRAQMGQLTDAIDSDHTARIQGKAEFVSCRTFGNPCTVKAEVWSTRGTLPSITVKVTFRLTEKQDGGKYFGDCTSTGTVTSYDDVPVQCTISGGEWARTGKNYQRVWVTPYAVSLAASSNDVQTLQRNLDSE</sequence>
<accession>A0A372JSC4</accession>
<proteinExistence type="predicted"/>